<dbReference type="KEGG" id="uli:ETAA1_28750"/>
<dbReference type="EC" id="2.7.11.1" evidence="8"/>
<evidence type="ECO:0000256" key="4">
    <source>
        <dbReference type="ARBA" id="ARBA00022840"/>
    </source>
</evidence>
<dbReference type="Pfam" id="PF00069">
    <property type="entry name" value="Pkinase"/>
    <property type="match status" value="1"/>
</dbReference>
<reference evidence="8 9" key="1">
    <citation type="submission" date="2019-02" db="EMBL/GenBank/DDBJ databases">
        <title>Deep-cultivation of Planctomycetes and their phenomic and genomic characterization uncovers novel biology.</title>
        <authorList>
            <person name="Wiegand S."/>
            <person name="Jogler M."/>
            <person name="Boedeker C."/>
            <person name="Pinto D."/>
            <person name="Vollmers J."/>
            <person name="Rivas-Marin E."/>
            <person name="Kohn T."/>
            <person name="Peeters S.H."/>
            <person name="Heuer A."/>
            <person name="Rast P."/>
            <person name="Oberbeckmann S."/>
            <person name="Bunk B."/>
            <person name="Jeske O."/>
            <person name="Meyerdierks A."/>
            <person name="Storesund J.E."/>
            <person name="Kallscheuer N."/>
            <person name="Luecker S."/>
            <person name="Lage O.M."/>
            <person name="Pohl T."/>
            <person name="Merkel B.J."/>
            <person name="Hornburger P."/>
            <person name="Mueller R.-W."/>
            <person name="Bruemmer F."/>
            <person name="Labrenz M."/>
            <person name="Spormann A.M."/>
            <person name="Op den Camp H."/>
            <person name="Overmann J."/>
            <person name="Amann R."/>
            <person name="Jetten M.S.M."/>
            <person name="Mascher T."/>
            <person name="Medema M.H."/>
            <person name="Devos D.P."/>
            <person name="Kaster A.-K."/>
            <person name="Ovreas L."/>
            <person name="Rohde M."/>
            <person name="Galperin M.Y."/>
            <person name="Jogler C."/>
        </authorList>
    </citation>
    <scope>NUCLEOTIDE SEQUENCE [LARGE SCALE GENOMIC DNA]</scope>
    <source>
        <strain evidence="8 9">ETA_A1</strain>
    </source>
</reference>
<dbReference type="SMART" id="SM00220">
    <property type="entry name" value="S_TKc"/>
    <property type="match status" value="1"/>
</dbReference>
<sequence>MAPPASVPEFLDLVQKSGVADEAKLKAYLGKIGGVAALPAEPAKAAGQLVRDAMLTYFQAEQILQGKWKRFTIGKYRVLERLGAGGMGTVFLCEHKLMRRRVAVKVLPTAKAADQASLDRFNREARAAAAVDHPNIVRAFDIDQDENLHFLVMEYVDGTNLQDLVKKTGPLDPVRACHYVYASAVGLDHANAIGMVHRDIKPGNILLDRAGVVKILDMGLARLTFDTDDHITRKYDENILGTADYLSPEQAEDSHTVDIRSDIYSLGATFYFLLTGSQPFPEGTIPQKLIWHRTREPRPVREYRADVPDAVVAVLARMMAKKPEHRYQTPAEVMAALQPWVSIPIAPPTDAEMPQLSPALAASLGGRPAVRSTASPTMQLGAEAGSGIRLSSPASLSSAPTQIAVVTTAPTPSPGVWESLDDASPLAAGDTPPNGRAQPEARATRAPSGPSRRRTRPLLLAAGAAVVLIGGGIVAYFLRQPPEPPLPPVGSGAKRLIVSKSKSGEGTFQTLAQAVARAANGDTIAVEEPTLTESLVRVSRRDVTIESALPDGKPVALTLSAANPGTALVEVVNGAESFRLRGFVVDAQGGADYAIGMSGNIAGATLENVTVQGGKKGGVRLFNVAGNSAKPVVLDRVRVVVGPNQDAGVKVETQGNLSARALVVRFCRFEGPGRAGIRFEAPVDGVDVTNCRFFQLDSAISAARPADRQPLKLSVTQNMIAECKTGLVVTGKDRTTPNVVLTVSRNYFARVPEAIGRTDADLPGVTAKQNGRAPDANAGNLIPNAVVVNPAPEFSTNRADDPAFLRFLPGGAPTVEGLRVGAE</sequence>
<dbReference type="Gene3D" id="2.160.20.10">
    <property type="entry name" value="Single-stranded right-handed beta-helix, Pectin lyase-like"/>
    <property type="match status" value="1"/>
</dbReference>
<dbReference type="OrthoDB" id="239809at2"/>
<protein>
    <submittedName>
        <fullName evidence="8">Serine/threonine-protein kinase PknB</fullName>
        <ecNumber evidence="8">2.7.11.1</ecNumber>
    </submittedName>
</protein>
<dbReference type="InterPro" id="IPR011009">
    <property type="entry name" value="Kinase-like_dom_sf"/>
</dbReference>
<dbReference type="PANTHER" id="PTHR43289">
    <property type="entry name" value="MITOGEN-ACTIVATED PROTEIN KINASE KINASE KINASE 20-RELATED"/>
    <property type="match status" value="1"/>
</dbReference>
<evidence type="ECO:0000259" key="7">
    <source>
        <dbReference type="PROSITE" id="PS50011"/>
    </source>
</evidence>
<dbReference type="Gene3D" id="1.10.510.10">
    <property type="entry name" value="Transferase(Phosphotransferase) domain 1"/>
    <property type="match status" value="1"/>
</dbReference>
<dbReference type="PROSITE" id="PS50011">
    <property type="entry name" value="PROTEIN_KINASE_DOM"/>
    <property type="match status" value="1"/>
</dbReference>
<evidence type="ECO:0000256" key="2">
    <source>
        <dbReference type="ARBA" id="ARBA00022741"/>
    </source>
</evidence>
<dbReference type="GO" id="GO:0005524">
    <property type="term" value="F:ATP binding"/>
    <property type="evidence" value="ECO:0007669"/>
    <property type="project" value="UniProtKB-UniRule"/>
</dbReference>
<dbReference type="SUPFAM" id="SSF51126">
    <property type="entry name" value="Pectin lyase-like"/>
    <property type="match status" value="1"/>
</dbReference>
<dbReference type="PROSITE" id="PS00107">
    <property type="entry name" value="PROTEIN_KINASE_ATP"/>
    <property type="match status" value="1"/>
</dbReference>
<evidence type="ECO:0000313" key="9">
    <source>
        <dbReference type="Proteomes" id="UP000319576"/>
    </source>
</evidence>
<dbReference type="AlphaFoldDB" id="A0A517XTT3"/>
<dbReference type="InterPro" id="IPR017441">
    <property type="entry name" value="Protein_kinase_ATP_BS"/>
</dbReference>
<evidence type="ECO:0000256" key="5">
    <source>
        <dbReference type="PROSITE-ProRule" id="PRU10141"/>
    </source>
</evidence>
<evidence type="ECO:0000256" key="6">
    <source>
        <dbReference type="SAM" id="MobiDB-lite"/>
    </source>
</evidence>
<feature type="domain" description="Protein kinase" evidence="7">
    <location>
        <begin position="76"/>
        <end position="341"/>
    </location>
</feature>
<gene>
    <name evidence="8" type="primary">pknB_25</name>
    <name evidence="8" type="ORF">ETAA1_28750</name>
</gene>
<dbReference type="SUPFAM" id="SSF56112">
    <property type="entry name" value="Protein kinase-like (PK-like)"/>
    <property type="match status" value="1"/>
</dbReference>
<dbReference type="EMBL" id="CP036273">
    <property type="protein sequence ID" value="QDU20912.1"/>
    <property type="molecule type" value="Genomic_DNA"/>
</dbReference>
<feature type="region of interest" description="Disordered" evidence="6">
    <location>
        <begin position="409"/>
        <end position="453"/>
    </location>
</feature>
<evidence type="ECO:0000256" key="3">
    <source>
        <dbReference type="ARBA" id="ARBA00022777"/>
    </source>
</evidence>
<keyword evidence="4 5" id="KW-0067">ATP-binding</keyword>
<keyword evidence="9" id="KW-1185">Reference proteome</keyword>
<dbReference type="InterPro" id="IPR011050">
    <property type="entry name" value="Pectin_lyase_fold/virulence"/>
</dbReference>
<dbReference type="RefSeq" id="WP_145239291.1">
    <property type="nucleotide sequence ID" value="NZ_CP036273.1"/>
</dbReference>
<organism evidence="8 9">
    <name type="scientific">Urbifossiella limnaea</name>
    <dbReference type="NCBI Taxonomy" id="2528023"/>
    <lineage>
        <taxon>Bacteria</taxon>
        <taxon>Pseudomonadati</taxon>
        <taxon>Planctomycetota</taxon>
        <taxon>Planctomycetia</taxon>
        <taxon>Gemmatales</taxon>
        <taxon>Gemmataceae</taxon>
        <taxon>Urbifossiella</taxon>
    </lineage>
</organism>
<accession>A0A517XTT3</accession>
<evidence type="ECO:0000313" key="8">
    <source>
        <dbReference type="EMBL" id="QDU20912.1"/>
    </source>
</evidence>
<proteinExistence type="predicted"/>
<keyword evidence="1 8" id="KW-0808">Transferase</keyword>
<dbReference type="CDD" id="cd14014">
    <property type="entry name" value="STKc_PknB_like"/>
    <property type="match status" value="1"/>
</dbReference>
<dbReference type="InterPro" id="IPR000719">
    <property type="entry name" value="Prot_kinase_dom"/>
</dbReference>
<keyword evidence="2 5" id="KW-0547">Nucleotide-binding</keyword>
<evidence type="ECO:0000256" key="1">
    <source>
        <dbReference type="ARBA" id="ARBA00022679"/>
    </source>
</evidence>
<dbReference type="InterPro" id="IPR008271">
    <property type="entry name" value="Ser/Thr_kinase_AS"/>
</dbReference>
<dbReference type="Proteomes" id="UP000319576">
    <property type="component" value="Chromosome"/>
</dbReference>
<dbReference type="PANTHER" id="PTHR43289:SF6">
    <property type="entry name" value="SERINE_THREONINE-PROTEIN KINASE NEKL-3"/>
    <property type="match status" value="1"/>
</dbReference>
<dbReference type="GO" id="GO:0004674">
    <property type="term" value="F:protein serine/threonine kinase activity"/>
    <property type="evidence" value="ECO:0007669"/>
    <property type="project" value="UniProtKB-EC"/>
</dbReference>
<dbReference type="InterPro" id="IPR012334">
    <property type="entry name" value="Pectin_lyas_fold"/>
</dbReference>
<keyword evidence="3 8" id="KW-0418">Kinase</keyword>
<dbReference type="Gene3D" id="3.30.200.20">
    <property type="entry name" value="Phosphorylase Kinase, domain 1"/>
    <property type="match status" value="1"/>
</dbReference>
<dbReference type="PROSITE" id="PS00108">
    <property type="entry name" value="PROTEIN_KINASE_ST"/>
    <property type="match status" value="1"/>
</dbReference>
<name>A0A517XTT3_9BACT</name>
<feature type="binding site" evidence="5">
    <location>
        <position position="105"/>
    </location>
    <ligand>
        <name>ATP</name>
        <dbReference type="ChEBI" id="CHEBI:30616"/>
    </ligand>
</feature>